<evidence type="ECO:0000256" key="10">
    <source>
        <dbReference type="ARBA" id="ARBA00022840"/>
    </source>
</evidence>
<dbReference type="InterPro" id="IPR027417">
    <property type="entry name" value="P-loop_NTPase"/>
</dbReference>
<comment type="caution">
    <text evidence="15">The sequence shown here is derived from an EMBL/GenBank/DDBJ whole genome shotgun (WGS) entry which is preliminary data.</text>
</comment>
<comment type="function">
    <text evidence="1 13">Essential for recycling GMP and indirectly, cGMP.</text>
</comment>
<evidence type="ECO:0000259" key="14">
    <source>
        <dbReference type="PROSITE" id="PS50052"/>
    </source>
</evidence>
<keyword evidence="10 13" id="KW-0067">ATP-binding</keyword>
<comment type="similarity">
    <text evidence="3 13">Belongs to the guanylate kinase family.</text>
</comment>
<dbReference type="InterPro" id="IPR008144">
    <property type="entry name" value="Guanylate_kin-like_dom"/>
</dbReference>
<dbReference type="PANTHER" id="PTHR23117">
    <property type="entry name" value="GUANYLATE KINASE-RELATED"/>
    <property type="match status" value="1"/>
</dbReference>
<sequence>MVTLYTISAPSGAGKTTLVNALIETTDNIKVSISHTTRQPRQGEKNGENYHFVTKDEFMEMLENNLFLEQAQVFDNHYGTSQQWLKEQLNAGIDVILEIDWQGAEKIRRLKPDTVNIFILPPSRAVLEQRLHDRGKDSEEVIAKRLRGAVEEMRHCVEYDYIVINDDLDQALKDLQSIIQSQRLRQVVQAAKLEGLLKELLN</sequence>
<name>A0A4E0QWK5_9GAMM</name>
<proteinExistence type="inferred from homology"/>
<dbReference type="PANTHER" id="PTHR23117:SF13">
    <property type="entry name" value="GUANYLATE KINASE"/>
    <property type="match status" value="1"/>
</dbReference>
<evidence type="ECO:0000256" key="6">
    <source>
        <dbReference type="ARBA" id="ARBA00022490"/>
    </source>
</evidence>
<gene>
    <name evidence="13 15" type="primary">gmk</name>
    <name evidence="15" type="ORF">PN36_32570</name>
</gene>
<evidence type="ECO:0000256" key="12">
    <source>
        <dbReference type="ARBA" id="ARBA00048594"/>
    </source>
</evidence>
<dbReference type="EMBL" id="JSZA02000291">
    <property type="protein sequence ID" value="TGO01982.1"/>
    <property type="molecule type" value="Genomic_DNA"/>
</dbReference>
<keyword evidence="7 13" id="KW-0808">Transferase</keyword>
<dbReference type="Gene3D" id="3.40.50.300">
    <property type="entry name" value="P-loop containing nucleotide triphosphate hydrolases"/>
    <property type="match status" value="1"/>
</dbReference>
<evidence type="ECO:0000256" key="5">
    <source>
        <dbReference type="ARBA" id="ARBA00016296"/>
    </source>
</evidence>
<comment type="subcellular location">
    <subcellularLocation>
        <location evidence="2 13">Cytoplasm</location>
    </subcellularLocation>
</comment>
<evidence type="ECO:0000256" key="9">
    <source>
        <dbReference type="ARBA" id="ARBA00022777"/>
    </source>
</evidence>
<dbReference type="EC" id="2.7.4.8" evidence="4 13"/>
<dbReference type="InterPro" id="IPR008145">
    <property type="entry name" value="GK/Ca_channel_bsu"/>
</dbReference>
<accession>A0A4E0QWK5</accession>
<evidence type="ECO:0000256" key="1">
    <source>
        <dbReference type="ARBA" id="ARBA00003531"/>
    </source>
</evidence>
<keyword evidence="16" id="KW-1185">Reference proteome</keyword>
<dbReference type="AlphaFoldDB" id="A0A4E0QWK5"/>
<dbReference type="Proteomes" id="UP000030428">
    <property type="component" value="Unassembled WGS sequence"/>
</dbReference>
<dbReference type="Pfam" id="PF00625">
    <property type="entry name" value="Guanylate_kin"/>
    <property type="match status" value="1"/>
</dbReference>
<dbReference type="GO" id="GO:0004385">
    <property type="term" value="F:GMP kinase activity"/>
    <property type="evidence" value="ECO:0007669"/>
    <property type="project" value="UniProtKB-UniRule"/>
</dbReference>
<organism evidence="15 16">
    <name type="scientific">Candidatus Thiomargarita nelsonii</name>
    <dbReference type="NCBI Taxonomy" id="1003181"/>
    <lineage>
        <taxon>Bacteria</taxon>
        <taxon>Pseudomonadati</taxon>
        <taxon>Pseudomonadota</taxon>
        <taxon>Gammaproteobacteria</taxon>
        <taxon>Thiotrichales</taxon>
        <taxon>Thiotrichaceae</taxon>
        <taxon>Thiomargarita</taxon>
    </lineage>
</organism>
<dbReference type="Gene3D" id="3.30.63.10">
    <property type="entry name" value="Guanylate Kinase phosphate binding domain"/>
    <property type="match status" value="1"/>
</dbReference>
<dbReference type="SUPFAM" id="SSF52540">
    <property type="entry name" value="P-loop containing nucleoside triphosphate hydrolases"/>
    <property type="match status" value="1"/>
</dbReference>
<dbReference type="CDD" id="cd00071">
    <property type="entry name" value="GMPK"/>
    <property type="match status" value="1"/>
</dbReference>
<evidence type="ECO:0000313" key="15">
    <source>
        <dbReference type="EMBL" id="TGO01982.1"/>
    </source>
</evidence>
<evidence type="ECO:0000313" key="16">
    <source>
        <dbReference type="Proteomes" id="UP000030428"/>
    </source>
</evidence>
<dbReference type="PROSITE" id="PS50052">
    <property type="entry name" value="GUANYLATE_KINASE_2"/>
    <property type="match status" value="1"/>
</dbReference>
<dbReference type="InterPro" id="IPR017665">
    <property type="entry name" value="Guanylate_kinase"/>
</dbReference>
<evidence type="ECO:0000256" key="7">
    <source>
        <dbReference type="ARBA" id="ARBA00022679"/>
    </source>
</evidence>
<feature type="binding site" evidence="13">
    <location>
        <begin position="9"/>
        <end position="16"/>
    </location>
    <ligand>
        <name>ATP</name>
        <dbReference type="ChEBI" id="CHEBI:30616"/>
    </ligand>
</feature>
<dbReference type="FunFam" id="3.30.63.10:FF:000005">
    <property type="entry name" value="Guanylate kinase"/>
    <property type="match status" value="1"/>
</dbReference>
<evidence type="ECO:0000256" key="3">
    <source>
        <dbReference type="ARBA" id="ARBA00005790"/>
    </source>
</evidence>
<dbReference type="PROSITE" id="PS00856">
    <property type="entry name" value="GUANYLATE_KINASE_1"/>
    <property type="match status" value="1"/>
</dbReference>
<keyword evidence="6 13" id="KW-0963">Cytoplasm</keyword>
<feature type="domain" description="Guanylate kinase-like" evidence="14">
    <location>
        <begin position="2"/>
        <end position="180"/>
    </location>
</feature>
<evidence type="ECO:0000256" key="8">
    <source>
        <dbReference type="ARBA" id="ARBA00022741"/>
    </source>
</evidence>
<dbReference type="InterPro" id="IPR020590">
    <property type="entry name" value="Guanylate_kinase_CS"/>
</dbReference>
<dbReference type="HAMAP" id="MF_00328">
    <property type="entry name" value="Guanylate_kinase"/>
    <property type="match status" value="1"/>
</dbReference>
<keyword evidence="9 13" id="KW-0418">Kinase</keyword>
<dbReference type="FunFam" id="3.40.50.300:FF:000084">
    <property type="entry name" value="Guanylate kinase"/>
    <property type="match status" value="1"/>
</dbReference>
<dbReference type="GO" id="GO:0005829">
    <property type="term" value="C:cytosol"/>
    <property type="evidence" value="ECO:0007669"/>
    <property type="project" value="TreeGrafter"/>
</dbReference>
<evidence type="ECO:0000256" key="13">
    <source>
        <dbReference type="HAMAP-Rule" id="MF_00328"/>
    </source>
</evidence>
<dbReference type="SMART" id="SM00072">
    <property type="entry name" value="GuKc"/>
    <property type="match status" value="1"/>
</dbReference>
<protein>
    <recommendedName>
        <fullName evidence="5 13">Guanylate kinase</fullName>
        <ecNumber evidence="4 13">2.7.4.8</ecNumber>
    </recommendedName>
    <alternativeName>
        <fullName evidence="11 13">GMP kinase</fullName>
    </alternativeName>
</protein>
<dbReference type="GO" id="GO:0005524">
    <property type="term" value="F:ATP binding"/>
    <property type="evidence" value="ECO:0007669"/>
    <property type="project" value="UniProtKB-UniRule"/>
</dbReference>
<evidence type="ECO:0000256" key="4">
    <source>
        <dbReference type="ARBA" id="ARBA00012961"/>
    </source>
</evidence>
<evidence type="ECO:0000256" key="11">
    <source>
        <dbReference type="ARBA" id="ARBA00030128"/>
    </source>
</evidence>
<evidence type="ECO:0000256" key="2">
    <source>
        <dbReference type="ARBA" id="ARBA00004496"/>
    </source>
</evidence>
<comment type="catalytic activity">
    <reaction evidence="12 13">
        <text>GMP + ATP = GDP + ADP</text>
        <dbReference type="Rhea" id="RHEA:20780"/>
        <dbReference type="ChEBI" id="CHEBI:30616"/>
        <dbReference type="ChEBI" id="CHEBI:58115"/>
        <dbReference type="ChEBI" id="CHEBI:58189"/>
        <dbReference type="ChEBI" id="CHEBI:456216"/>
        <dbReference type="EC" id="2.7.4.8"/>
    </reaction>
</comment>
<reference evidence="15 16" key="1">
    <citation type="journal article" date="2016" name="Front. Microbiol.">
        <title>Single-Cell (Meta-)Genomics of a Dimorphic Candidatus Thiomargarita nelsonii Reveals Genomic Plasticity.</title>
        <authorList>
            <person name="Flood B.E."/>
            <person name="Fliss P."/>
            <person name="Jones D.S."/>
            <person name="Dick G.J."/>
            <person name="Jain S."/>
            <person name="Kaster A.K."/>
            <person name="Winkel M."/>
            <person name="Mussmann M."/>
            <person name="Bailey J."/>
        </authorList>
    </citation>
    <scope>NUCLEOTIDE SEQUENCE [LARGE SCALE GENOMIC DNA]</scope>
    <source>
        <strain evidence="15">Hydrate Ridge</strain>
    </source>
</reference>
<dbReference type="NCBIfam" id="TIGR03263">
    <property type="entry name" value="guanyl_kin"/>
    <property type="match status" value="1"/>
</dbReference>
<keyword evidence="8 13" id="KW-0547">Nucleotide-binding</keyword>